<sequence length="464" mass="54538">MVAPKNIIKKVQIGVNTPSLAHGMQLKDNLTDYFKNEIFPELDNYFNSIQNNKVNVSRYNKISIEINIKEEDSLIVLKQLIINKLKEKISDKNTVDVKSENIQNTTAEKSMRSAFFYYLKYGILPWWSEDELAFDNDFFENIKRKKSFRKKLELLLTNPEIRKRLIYQFNDKQLTHLIFESNHSEVLKTLSTKILQKYRRVFWESVLHYSAFRNDKNIVVLFNSIPFSVAEKLVNTFNEILDSNISIDRESFQKMQPTSKKDNDPAATINDQIEGAEVLKADSEKDIVPEINSEINNIISDGILIKNAGLILLHPFLKMFFEKMEFLSEKHIKPDKIDEAIHTLHYLATGQIQPFEHQLIIEKFLCNVPINYPVNRHIYLTQDQMQASRILLEAVLNHWTALKSNSVEILQNEFLQRDGKLTISKEKRNLYIQRKTQDLLLDKLPWNLHLVKLPWIEKILFVEW</sequence>
<name>A0ABY8KVR5_9FLAO</name>
<dbReference type="EMBL" id="CP122379">
    <property type="protein sequence ID" value="WGF91812.1"/>
    <property type="molecule type" value="Genomic_DNA"/>
</dbReference>
<dbReference type="Pfam" id="PF19268">
    <property type="entry name" value="CIS_TMP"/>
    <property type="match status" value="1"/>
</dbReference>
<dbReference type="InterPro" id="IPR045538">
    <property type="entry name" value="CIS_TMP"/>
</dbReference>
<gene>
    <name evidence="1" type="ORF">QCQ61_11395</name>
</gene>
<organism evidence="1 2">
    <name type="scientific">Aequorivita marisscotiae</name>
    <dbReference type="NCBI Taxonomy" id="3040348"/>
    <lineage>
        <taxon>Bacteria</taxon>
        <taxon>Pseudomonadati</taxon>
        <taxon>Bacteroidota</taxon>
        <taxon>Flavobacteriia</taxon>
        <taxon>Flavobacteriales</taxon>
        <taxon>Flavobacteriaceae</taxon>
        <taxon>Aequorivita</taxon>
    </lineage>
</organism>
<dbReference type="Proteomes" id="UP001238523">
    <property type="component" value="Chromosome"/>
</dbReference>
<accession>A0ABY8KVR5</accession>
<protein>
    <submittedName>
        <fullName evidence="1">Contractile injection system tape measure protein</fullName>
    </submittedName>
</protein>
<proteinExistence type="predicted"/>
<evidence type="ECO:0000313" key="1">
    <source>
        <dbReference type="EMBL" id="WGF91812.1"/>
    </source>
</evidence>
<keyword evidence="2" id="KW-1185">Reference proteome</keyword>
<dbReference type="RefSeq" id="WP_279447771.1">
    <property type="nucleotide sequence ID" value="NZ_CP122379.1"/>
</dbReference>
<reference evidence="1 2" key="1">
    <citation type="submission" date="2023-04" db="EMBL/GenBank/DDBJ databases">
        <title>Taxonomic identification of the Arctic strain Aequorivita sp. nov. and transcriptomic analysis in response to temperature stress.</title>
        <authorList>
            <person name="Liu W."/>
            <person name="Cong B."/>
            <person name="Lin J."/>
        </authorList>
    </citation>
    <scope>NUCLEOTIDE SEQUENCE [LARGE SCALE GENOMIC DNA]</scope>
    <source>
        <strain evidence="1 2">Ant34-E75</strain>
    </source>
</reference>
<evidence type="ECO:0000313" key="2">
    <source>
        <dbReference type="Proteomes" id="UP001238523"/>
    </source>
</evidence>